<dbReference type="RefSeq" id="WP_084090653.1">
    <property type="nucleotide sequence ID" value="NZ_FWXD01000010.1"/>
</dbReference>
<gene>
    <name evidence="4" type="ORF">SAMN02745857_01997</name>
</gene>
<dbReference type="PANTHER" id="PTHR34475:SF1">
    <property type="entry name" value="CYTOSKELETON PROTEIN RODZ"/>
    <property type="match status" value="1"/>
</dbReference>
<feature type="transmembrane region" description="Helical" evidence="2">
    <location>
        <begin position="122"/>
        <end position="141"/>
    </location>
</feature>
<dbReference type="CDD" id="cd00093">
    <property type="entry name" value="HTH_XRE"/>
    <property type="match status" value="1"/>
</dbReference>
<dbReference type="InterPro" id="IPR025194">
    <property type="entry name" value="RodZ-like_C"/>
</dbReference>
<evidence type="ECO:0000313" key="5">
    <source>
        <dbReference type="Proteomes" id="UP000192761"/>
    </source>
</evidence>
<evidence type="ECO:0000313" key="4">
    <source>
        <dbReference type="EMBL" id="SMC24883.1"/>
    </source>
</evidence>
<dbReference type="GO" id="GO:0003677">
    <property type="term" value="F:DNA binding"/>
    <property type="evidence" value="ECO:0007669"/>
    <property type="project" value="InterPro"/>
</dbReference>
<reference evidence="4 5" key="1">
    <citation type="submission" date="2017-04" db="EMBL/GenBank/DDBJ databases">
        <authorList>
            <person name="Afonso C.L."/>
            <person name="Miller P.J."/>
            <person name="Scott M.A."/>
            <person name="Spackman E."/>
            <person name="Goraichik I."/>
            <person name="Dimitrov K.M."/>
            <person name="Suarez D.L."/>
            <person name="Swayne D.E."/>
        </authorList>
    </citation>
    <scope>NUCLEOTIDE SEQUENCE [LARGE SCALE GENOMIC DNA]</scope>
    <source>
        <strain evidence="4 5">DSM 23236</strain>
    </source>
</reference>
<dbReference type="SMART" id="SM00530">
    <property type="entry name" value="HTH_XRE"/>
    <property type="match status" value="1"/>
</dbReference>
<dbReference type="Pfam" id="PF13464">
    <property type="entry name" value="RodZ_C"/>
    <property type="match status" value="1"/>
</dbReference>
<dbReference type="OrthoDB" id="8561330at2"/>
<dbReference type="InterPro" id="IPR010982">
    <property type="entry name" value="Lambda_DNA-bd_dom_sf"/>
</dbReference>
<keyword evidence="2" id="KW-1133">Transmembrane helix</keyword>
<feature type="region of interest" description="Disordered" evidence="1">
    <location>
        <begin position="194"/>
        <end position="218"/>
    </location>
</feature>
<keyword evidence="5" id="KW-1185">Reference proteome</keyword>
<name>A0A1W1XLQ9_9NEIS</name>
<evidence type="ECO:0000256" key="2">
    <source>
        <dbReference type="SAM" id="Phobius"/>
    </source>
</evidence>
<dbReference type="Proteomes" id="UP000192761">
    <property type="component" value="Unassembled WGS sequence"/>
</dbReference>
<dbReference type="Pfam" id="PF13413">
    <property type="entry name" value="HTH_25"/>
    <property type="match status" value="1"/>
</dbReference>
<sequence>MTAQEQEFNTNPGRPGTISVGARLKARREQLGMTIEQAAQQLKLTKTQVAAIERDAYDTLPGNTFARGFVRNYARLLEIDPAPLLDDLVAWLPVERVQTALPKVHEEEAFAGRRNVGKGIQFYLSVAVSAVLSAGVGMWYLKSPASPQLDTQPALTVASEASSVLAVASEVASNTDGAAASASAASEVTAAASAPAPQATAQPTLAPTPAPTAAPAPTVAPAAPAVASKPAAAASAAKAASRASAVVGNGELRLVAEADTWVQVFDAHGNKLLSEIVKQGESRAIGGAAPYKLKIGNAPKTKVYLRGKAIDLSTYTKTDVATLELQ</sequence>
<dbReference type="InterPro" id="IPR001387">
    <property type="entry name" value="Cro/C1-type_HTH"/>
</dbReference>
<accession>A0A1W1XLQ9</accession>
<dbReference type="EMBL" id="FWXD01000010">
    <property type="protein sequence ID" value="SMC24883.1"/>
    <property type="molecule type" value="Genomic_DNA"/>
</dbReference>
<feature type="compositionally biased region" description="Low complexity" evidence="1">
    <location>
        <begin position="194"/>
        <end position="205"/>
    </location>
</feature>
<proteinExistence type="predicted"/>
<keyword evidence="2" id="KW-0812">Transmembrane</keyword>
<evidence type="ECO:0000256" key="1">
    <source>
        <dbReference type="SAM" id="MobiDB-lite"/>
    </source>
</evidence>
<dbReference type="AlphaFoldDB" id="A0A1W1XLQ9"/>
<dbReference type="PROSITE" id="PS50943">
    <property type="entry name" value="HTH_CROC1"/>
    <property type="match status" value="1"/>
</dbReference>
<organism evidence="4 5">
    <name type="scientific">Andreprevotia lacus DSM 23236</name>
    <dbReference type="NCBI Taxonomy" id="1121001"/>
    <lineage>
        <taxon>Bacteria</taxon>
        <taxon>Pseudomonadati</taxon>
        <taxon>Pseudomonadota</taxon>
        <taxon>Betaproteobacteria</taxon>
        <taxon>Neisseriales</taxon>
        <taxon>Chitinibacteraceae</taxon>
        <taxon>Andreprevotia</taxon>
    </lineage>
</organism>
<dbReference type="InterPro" id="IPR050400">
    <property type="entry name" value="Bact_Cytoskel_RodZ"/>
</dbReference>
<dbReference type="STRING" id="1121001.SAMN02745857_01997"/>
<protein>
    <submittedName>
        <fullName evidence="4">Cytoskeleton protein RodZ</fullName>
    </submittedName>
</protein>
<dbReference type="SUPFAM" id="SSF47413">
    <property type="entry name" value="lambda repressor-like DNA-binding domains"/>
    <property type="match status" value="1"/>
</dbReference>
<dbReference type="Gene3D" id="1.10.260.40">
    <property type="entry name" value="lambda repressor-like DNA-binding domains"/>
    <property type="match status" value="1"/>
</dbReference>
<dbReference type="PANTHER" id="PTHR34475">
    <property type="match status" value="1"/>
</dbReference>
<keyword evidence="2" id="KW-0472">Membrane</keyword>
<feature type="domain" description="HTH cro/C1-type" evidence="3">
    <location>
        <begin position="24"/>
        <end position="84"/>
    </location>
</feature>
<evidence type="ECO:0000259" key="3">
    <source>
        <dbReference type="PROSITE" id="PS50943"/>
    </source>
</evidence>